<dbReference type="EMBL" id="JBHUII010000004">
    <property type="protein sequence ID" value="MFD2205956.1"/>
    <property type="molecule type" value="Genomic_DNA"/>
</dbReference>
<dbReference type="InterPro" id="IPR037523">
    <property type="entry name" value="VOC_core"/>
</dbReference>
<feature type="domain" description="VOC" evidence="1">
    <location>
        <begin position="11"/>
        <end position="137"/>
    </location>
</feature>
<dbReference type="PROSITE" id="PS51819">
    <property type="entry name" value="VOC"/>
    <property type="match status" value="1"/>
</dbReference>
<evidence type="ECO:0000259" key="1">
    <source>
        <dbReference type="PROSITE" id="PS51819"/>
    </source>
</evidence>
<comment type="caution">
    <text evidence="2">The sequence shown here is derived from an EMBL/GenBank/DDBJ whole genome shotgun (WGS) entry which is preliminary data.</text>
</comment>
<dbReference type="InterPro" id="IPR004360">
    <property type="entry name" value="Glyas_Fos-R_dOase_dom"/>
</dbReference>
<dbReference type="CDD" id="cd07246">
    <property type="entry name" value="VOC_like"/>
    <property type="match status" value="1"/>
</dbReference>
<name>A0ABW5BM88_9PROT</name>
<evidence type="ECO:0000313" key="2">
    <source>
        <dbReference type="EMBL" id="MFD2205956.1"/>
    </source>
</evidence>
<dbReference type="Gene3D" id="3.10.180.10">
    <property type="entry name" value="2,3-Dihydroxybiphenyl 1,2-Dioxygenase, domain 1"/>
    <property type="match status" value="1"/>
</dbReference>
<dbReference type="RefSeq" id="WP_380251070.1">
    <property type="nucleotide sequence ID" value="NZ_JBHUII010000004.1"/>
</dbReference>
<dbReference type="PANTHER" id="PTHR34109:SF1">
    <property type="entry name" value="VOC DOMAIN-CONTAINING PROTEIN"/>
    <property type="match status" value="1"/>
</dbReference>
<dbReference type="Proteomes" id="UP001597294">
    <property type="component" value="Unassembled WGS sequence"/>
</dbReference>
<reference evidence="3" key="1">
    <citation type="journal article" date="2019" name="Int. J. Syst. Evol. Microbiol.">
        <title>The Global Catalogue of Microorganisms (GCM) 10K type strain sequencing project: providing services to taxonomists for standard genome sequencing and annotation.</title>
        <authorList>
            <consortium name="The Broad Institute Genomics Platform"/>
            <consortium name="The Broad Institute Genome Sequencing Center for Infectious Disease"/>
            <person name="Wu L."/>
            <person name="Ma J."/>
        </authorList>
    </citation>
    <scope>NUCLEOTIDE SEQUENCE [LARGE SCALE GENOMIC DNA]</scope>
    <source>
        <strain evidence="3">CGMCC 4.7192</strain>
    </source>
</reference>
<dbReference type="SUPFAM" id="SSF54593">
    <property type="entry name" value="Glyoxalase/Bleomycin resistance protein/Dihydroxybiphenyl dioxygenase"/>
    <property type="match status" value="1"/>
</dbReference>
<dbReference type="InterPro" id="IPR029068">
    <property type="entry name" value="Glyas_Bleomycin-R_OHBP_Dase"/>
</dbReference>
<dbReference type="Pfam" id="PF00903">
    <property type="entry name" value="Glyoxalase"/>
    <property type="match status" value="1"/>
</dbReference>
<dbReference type="PANTHER" id="PTHR34109">
    <property type="entry name" value="BNAUNNG04460D PROTEIN-RELATED"/>
    <property type="match status" value="1"/>
</dbReference>
<proteinExistence type="predicted"/>
<accession>A0ABW5BM88</accession>
<sequence length="219" mass="23654">MARKINPVPKGYHTSTPVLVVKNAAAAIEFYASVFDAKELSRIVDIDGITILRAELKIGNSIIHLNDEMPAYGILSPTSLGGTSTAVQLYLADIDGAWDRIVEAQAAVILPLEDAYWGERTGKVVDPFGHVWILSKKIENLSKEEIEKRFSDLTALSTLGVADIETPDIETPDIENPGIEPAGIEATNFEIAVQDVAFTAPVSDQVNVPIIDISEALNS</sequence>
<evidence type="ECO:0000313" key="3">
    <source>
        <dbReference type="Proteomes" id="UP001597294"/>
    </source>
</evidence>
<gene>
    <name evidence="2" type="ORF">ACFSKO_10050</name>
</gene>
<protein>
    <submittedName>
        <fullName evidence="2">VOC family protein</fullName>
    </submittedName>
</protein>
<organism evidence="2 3">
    <name type="scientific">Kiloniella antarctica</name>
    <dbReference type="NCBI Taxonomy" id="1550907"/>
    <lineage>
        <taxon>Bacteria</taxon>
        <taxon>Pseudomonadati</taxon>
        <taxon>Pseudomonadota</taxon>
        <taxon>Alphaproteobacteria</taxon>
        <taxon>Rhodospirillales</taxon>
        <taxon>Kiloniellaceae</taxon>
        <taxon>Kiloniella</taxon>
    </lineage>
</organism>
<keyword evidence="3" id="KW-1185">Reference proteome</keyword>